<evidence type="ECO:0008006" key="4">
    <source>
        <dbReference type="Google" id="ProtNLM"/>
    </source>
</evidence>
<feature type="transmembrane region" description="Helical" evidence="1">
    <location>
        <begin position="16"/>
        <end position="36"/>
    </location>
</feature>
<dbReference type="EMBL" id="PFNG01000030">
    <property type="protein sequence ID" value="PIZ42064.1"/>
    <property type="molecule type" value="Genomic_DNA"/>
</dbReference>
<protein>
    <recommendedName>
        <fullName evidence="4">DUF4330 domain-containing protein</fullName>
    </recommendedName>
</protein>
<keyword evidence="1" id="KW-0472">Membrane</keyword>
<comment type="caution">
    <text evidence="2">The sequence shown here is derived from an EMBL/GenBank/DDBJ whole genome shotgun (WGS) entry which is preliminary data.</text>
</comment>
<keyword evidence="1" id="KW-1133">Transmembrane helix</keyword>
<organism evidence="2 3">
    <name type="scientific">Candidatus Aquicultor secundus</name>
    <dbReference type="NCBI Taxonomy" id="1973895"/>
    <lineage>
        <taxon>Bacteria</taxon>
        <taxon>Bacillati</taxon>
        <taxon>Actinomycetota</taxon>
        <taxon>Candidatus Aquicultoria</taxon>
        <taxon>Candidatus Aquicultorales</taxon>
        <taxon>Candidatus Aquicultoraceae</taxon>
        <taxon>Candidatus Aquicultor</taxon>
    </lineage>
</organism>
<dbReference type="RefSeq" id="WP_286678549.1">
    <property type="nucleotide sequence ID" value="NZ_MNXI01000091.1"/>
</dbReference>
<dbReference type="Pfam" id="PF14221">
    <property type="entry name" value="DUF4330"/>
    <property type="match status" value="1"/>
</dbReference>
<dbReference type="InterPro" id="IPR025480">
    <property type="entry name" value="DUF4330"/>
</dbReference>
<reference evidence="3" key="1">
    <citation type="submission" date="2017-09" db="EMBL/GenBank/DDBJ databases">
        <title>Depth-based differentiation of microbial function through sediment-hosted aquifers and enrichment of novel symbionts in the deep terrestrial subsurface.</title>
        <authorList>
            <person name="Probst A.J."/>
            <person name="Ladd B."/>
            <person name="Jarett J.K."/>
            <person name="Geller-Mcgrath D.E."/>
            <person name="Sieber C.M.K."/>
            <person name="Emerson J.B."/>
            <person name="Anantharaman K."/>
            <person name="Thomas B.C."/>
            <person name="Malmstrom R."/>
            <person name="Stieglmeier M."/>
            <person name="Klingl A."/>
            <person name="Woyke T."/>
            <person name="Ryan C.M."/>
            <person name="Banfield J.F."/>
        </authorList>
    </citation>
    <scope>NUCLEOTIDE SEQUENCE [LARGE SCALE GENOMIC DNA]</scope>
</reference>
<gene>
    <name evidence="2" type="ORF">COY37_01040</name>
</gene>
<accession>A0A2M7TAP8</accession>
<dbReference type="AlphaFoldDB" id="A0A2M7TAP8"/>
<evidence type="ECO:0000313" key="3">
    <source>
        <dbReference type="Proteomes" id="UP000230956"/>
    </source>
</evidence>
<sequence length="166" mass="18053">MAIIDEKGRVFGRINLIDFTLILGVFVVAAMAYVIMAKAGKVATIPEDKTVDYTVIVKAIRPDVASFLKPGDLVKKQVTQGPIGTIKKVELKPAQEVIDTADGRMMLATSPVKKDAYVTIETKGRVGNDIIATGNEVLRVGDRFNMITKWFLGDAVIIDMSVKGDQ</sequence>
<name>A0A2M7TAP8_9ACTN</name>
<proteinExistence type="predicted"/>
<keyword evidence="1" id="KW-0812">Transmembrane</keyword>
<evidence type="ECO:0000313" key="2">
    <source>
        <dbReference type="EMBL" id="PIZ42064.1"/>
    </source>
</evidence>
<dbReference type="Proteomes" id="UP000230956">
    <property type="component" value="Unassembled WGS sequence"/>
</dbReference>
<evidence type="ECO:0000256" key="1">
    <source>
        <dbReference type="SAM" id="Phobius"/>
    </source>
</evidence>